<dbReference type="EMBL" id="JAPEVA010000084">
    <property type="protein sequence ID" value="KAJ4400729.1"/>
    <property type="molecule type" value="Genomic_DNA"/>
</dbReference>
<dbReference type="AlphaFoldDB" id="A0A9W8Z9H4"/>
<dbReference type="Pfam" id="PF00249">
    <property type="entry name" value="Myb_DNA-binding"/>
    <property type="match status" value="1"/>
</dbReference>
<feature type="domain" description="Myb-like" evidence="1">
    <location>
        <begin position="57"/>
        <end position="107"/>
    </location>
</feature>
<dbReference type="Pfam" id="PF13921">
    <property type="entry name" value="Myb_DNA-bind_6"/>
    <property type="match status" value="1"/>
</dbReference>
<dbReference type="GO" id="GO:0000978">
    <property type="term" value="F:RNA polymerase II cis-regulatory region sequence-specific DNA binding"/>
    <property type="evidence" value="ECO:0007669"/>
    <property type="project" value="TreeGrafter"/>
</dbReference>
<dbReference type="PROSITE" id="PS51294">
    <property type="entry name" value="HTH_MYB"/>
    <property type="match status" value="3"/>
</dbReference>
<dbReference type="InterPro" id="IPR001005">
    <property type="entry name" value="SANT/Myb"/>
</dbReference>
<feature type="domain" description="HTH myb-type" evidence="2">
    <location>
        <begin position="1"/>
        <end position="54"/>
    </location>
</feature>
<dbReference type="CDD" id="cd00167">
    <property type="entry name" value="SANT"/>
    <property type="match status" value="2"/>
</dbReference>
<dbReference type="GO" id="GO:0045944">
    <property type="term" value="P:positive regulation of transcription by RNA polymerase II"/>
    <property type="evidence" value="ECO:0007669"/>
    <property type="project" value="TreeGrafter"/>
</dbReference>
<feature type="domain" description="HTH myb-type" evidence="2">
    <location>
        <begin position="57"/>
        <end position="111"/>
    </location>
</feature>
<dbReference type="PANTHER" id="PTHR45614">
    <property type="entry name" value="MYB PROTEIN-RELATED"/>
    <property type="match status" value="1"/>
</dbReference>
<dbReference type="OrthoDB" id="2143914at2759"/>
<accession>A0A9W8Z9H4</accession>
<dbReference type="InterPro" id="IPR017930">
    <property type="entry name" value="Myb_dom"/>
</dbReference>
<reference evidence="3" key="1">
    <citation type="submission" date="2022-10" db="EMBL/GenBank/DDBJ databases">
        <title>Tapping the CABI collections for fungal endophytes: first genome assemblies for Collariella, Neodidymelliopsis, Ascochyta clinopodiicola, Didymella pomorum, Didymosphaeria variabile, Neocosmospora piperis and Neocucurbitaria cava.</title>
        <authorList>
            <person name="Hill R."/>
        </authorList>
    </citation>
    <scope>NUCLEOTIDE SEQUENCE</scope>
    <source>
        <strain evidence="3">IMI 355091</strain>
    </source>
</reference>
<dbReference type="Proteomes" id="UP001140510">
    <property type="component" value="Unassembled WGS sequence"/>
</dbReference>
<evidence type="ECO:0000259" key="2">
    <source>
        <dbReference type="PROSITE" id="PS51294"/>
    </source>
</evidence>
<evidence type="ECO:0000313" key="4">
    <source>
        <dbReference type="Proteomes" id="UP001140510"/>
    </source>
</evidence>
<name>A0A9W8Z9H4_9PLEO</name>
<comment type="caution">
    <text evidence="3">The sequence shown here is derived from an EMBL/GenBank/DDBJ whole genome shotgun (WGS) entry which is preliminary data.</text>
</comment>
<keyword evidence="4" id="KW-1185">Reference proteome</keyword>
<feature type="domain" description="HTH myb-type" evidence="2">
    <location>
        <begin position="113"/>
        <end position="163"/>
    </location>
</feature>
<protein>
    <submittedName>
        <fullName evidence="3">Uncharacterized protein</fullName>
    </submittedName>
</protein>
<dbReference type="InterPro" id="IPR009057">
    <property type="entry name" value="Homeodomain-like_sf"/>
</dbReference>
<sequence>MADRQPRRWTSEEDQVLREQVDSQQLQGIGRDWCQVALALPGRTNKDCRKRWHNSVAEGLKKGQWSKSEDQLLTHGVHRFGSQWTKVATCVNSRSADQCAKRWQQSLDPRLDRSEWRDDEDIALLAAVERLGRHWKDIQEQYLPYRSKNCVKNRYSVLSRRNATQLVPYDDSVESSSSDPGTPLQLEINPSFASTSSQPLYNASHTSFF</sequence>
<dbReference type="GO" id="GO:0000981">
    <property type="term" value="F:DNA-binding transcription factor activity, RNA polymerase II-specific"/>
    <property type="evidence" value="ECO:0007669"/>
    <property type="project" value="TreeGrafter"/>
</dbReference>
<organism evidence="3 4">
    <name type="scientific">Didymella pomorum</name>
    <dbReference type="NCBI Taxonomy" id="749634"/>
    <lineage>
        <taxon>Eukaryota</taxon>
        <taxon>Fungi</taxon>
        <taxon>Dikarya</taxon>
        <taxon>Ascomycota</taxon>
        <taxon>Pezizomycotina</taxon>
        <taxon>Dothideomycetes</taxon>
        <taxon>Pleosporomycetidae</taxon>
        <taxon>Pleosporales</taxon>
        <taxon>Pleosporineae</taxon>
        <taxon>Didymellaceae</taxon>
        <taxon>Didymella</taxon>
    </lineage>
</organism>
<feature type="domain" description="Myb-like" evidence="1">
    <location>
        <begin position="108"/>
        <end position="159"/>
    </location>
</feature>
<dbReference type="PROSITE" id="PS50090">
    <property type="entry name" value="MYB_LIKE"/>
    <property type="match status" value="3"/>
</dbReference>
<evidence type="ECO:0000313" key="3">
    <source>
        <dbReference type="EMBL" id="KAJ4400729.1"/>
    </source>
</evidence>
<dbReference type="GO" id="GO:0005634">
    <property type="term" value="C:nucleus"/>
    <property type="evidence" value="ECO:0007669"/>
    <property type="project" value="TreeGrafter"/>
</dbReference>
<feature type="domain" description="Myb-like" evidence="1">
    <location>
        <begin position="1"/>
        <end position="56"/>
    </location>
</feature>
<dbReference type="SUPFAM" id="SSF46689">
    <property type="entry name" value="Homeodomain-like"/>
    <property type="match status" value="2"/>
</dbReference>
<gene>
    <name evidence="3" type="ORF">N0V91_008470</name>
</gene>
<evidence type="ECO:0000259" key="1">
    <source>
        <dbReference type="PROSITE" id="PS50090"/>
    </source>
</evidence>
<proteinExistence type="predicted"/>
<dbReference type="InterPro" id="IPR050560">
    <property type="entry name" value="MYB_TF"/>
</dbReference>
<dbReference type="GO" id="GO:0000278">
    <property type="term" value="P:mitotic cell cycle"/>
    <property type="evidence" value="ECO:0007669"/>
    <property type="project" value="TreeGrafter"/>
</dbReference>
<dbReference type="Gene3D" id="1.10.10.60">
    <property type="entry name" value="Homeodomain-like"/>
    <property type="match status" value="3"/>
</dbReference>
<dbReference type="PANTHER" id="PTHR45614:SF265">
    <property type="entry name" value="MYB-LIKE DOMAIN-CONTAINING PROTEIN-RELATED"/>
    <property type="match status" value="1"/>
</dbReference>
<dbReference type="SMART" id="SM00717">
    <property type="entry name" value="SANT"/>
    <property type="match status" value="3"/>
</dbReference>